<keyword evidence="3" id="KW-0812">Transmembrane</keyword>
<feature type="region of interest" description="Disordered" evidence="2">
    <location>
        <begin position="956"/>
        <end position="989"/>
    </location>
</feature>
<dbReference type="Proteomes" id="UP000640274">
    <property type="component" value="Unassembled WGS sequence"/>
</dbReference>
<dbReference type="PANTHER" id="PTHR45615">
    <property type="entry name" value="MYOSIN HEAVY CHAIN, NON-MUSCLE"/>
    <property type="match status" value="1"/>
</dbReference>
<protein>
    <submittedName>
        <fullName evidence="4">Uncharacterized protein</fullName>
    </submittedName>
</protein>
<accession>A0A934J4X5</accession>
<feature type="transmembrane region" description="Helical" evidence="3">
    <location>
        <begin position="768"/>
        <end position="789"/>
    </location>
</feature>
<feature type="transmembrane region" description="Helical" evidence="3">
    <location>
        <begin position="827"/>
        <end position="845"/>
    </location>
</feature>
<organism evidence="4 5">
    <name type="scientific">Paenibacillus roseus</name>
    <dbReference type="NCBI Taxonomy" id="2798579"/>
    <lineage>
        <taxon>Bacteria</taxon>
        <taxon>Bacillati</taxon>
        <taxon>Bacillota</taxon>
        <taxon>Bacilli</taxon>
        <taxon>Bacillales</taxon>
        <taxon>Paenibacillaceae</taxon>
        <taxon>Paenibacillus</taxon>
    </lineage>
</organism>
<feature type="coiled-coil region" evidence="1">
    <location>
        <begin position="465"/>
        <end position="499"/>
    </location>
</feature>
<dbReference type="PANTHER" id="PTHR45615:SF63">
    <property type="entry name" value="CHROMOSOME UNDETERMINED SCAFFOLD_10, WHOLE GENOME SHOTGUN SEQUENCE"/>
    <property type="match status" value="1"/>
</dbReference>
<dbReference type="RefSeq" id="WP_199018432.1">
    <property type="nucleotide sequence ID" value="NZ_JAELUP010000014.1"/>
</dbReference>
<evidence type="ECO:0000313" key="5">
    <source>
        <dbReference type="Proteomes" id="UP000640274"/>
    </source>
</evidence>
<sequence>MATIGASLRLYDQITDTLAKSERGIESVIAAAERLNTAAQRHIEIMVDTAQAISQVDALTNRIQNMVGTSTIKVTVGAADISQQIGQLQQQLRSSLAETAVRVTVDAGTVIQDAAQLKSRLDGVFANSSLLLQLDQSRIMDGLAGLRAQINNSASALTVQLTIDSGHALTQLGVIKQQLAAQAGTITVPVLAELDQASLQAVIAAIERQRESAGRPIQLHIDTAGALAQVDALSARIASMMNNSDIRVTVDAADLSQEIARMQQQLRGALAATAIQVTLDSGAALQEAAQLKSRLEALTSPLLVQAGLDGSKIQSDLAALRGQLAGTAMAVSIPMHIDTAQAVAQLGPLRQQLTSMIGTVQIEVMARLDRSRIMDDLAALRAQASHSAAAVALTVTIDIAKALAQVEPFKQQLAAQLGTISAELQITLPNTLEKMLVDLRRLVLQLLLAVRRIRQTLPTGAAQQLQGSLQQIAQLQQRVVQLQQQIARLQSQINSGINKTHSGNQNWLSGLKGILATYLSIAGAAKLLSATVGASMEQLKMEDMFKARTGDVQVGSAMFDKFKAEALAAGQDVNKSLQSTLSFFSTTQNTDQLSKLNNLAQRLNAFDSAGNGIEGAAFALKEAMSGDIVSLAERFNMSKTDIRAFNIDELGKAGDMEGFIKAFDQLLEKQKMGQAAFETMLASPAKQVEILNNNIKSMFANAGGDAVQALLPLINMLNTAFQAGKFQPFFDGLRAGLEAATNVATEVFGVLMQVYDFFVANWSSVEPVIWGVVGAFTAWKVATLAQAAVQAIATLASGASTIAIFAQTLATQGLAAAWGTLNAVMQVNVFILIITIIVGLIVWLVKLWQTNDKFAAALMRAWNSILNYFDQIPAYFWQMVESMMTPFGWWAKSVGKIFDAVINGIIAGINEVLKIVNKVTGSSYELSAKFSFENIGKELEGFAKAKKEDAFKKAEEKAKKREQGVKDMLNDRARKRDEENQKKAKENAGNNFNFEEWNKKAAASGTPKEIDKVKKLGKIEDKVDISSEDLKIMRDLAEMKTIQNFVTLTPTVQITTGDIRNGEDLDSMIDKIETEITKQIQASAQGTYGNG</sequence>
<comment type="caution">
    <text evidence="4">The sequence shown here is derived from an EMBL/GenBank/DDBJ whole genome shotgun (WGS) entry which is preliminary data.</text>
</comment>
<keyword evidence="3" id="KW-0472">Membrane</keyword>
<feature type="compositionally biased region" description="Basic and acidic residues" evidence="2">
    <location>
        <begin position="956"/>
        <end position="986"/>
    </location>
</feature>
<feature type="transmembrane region" description="Helical" evidence="3">
    <location>
        <begin position="801"/>
        <end position="821"/>
    </location>
</feature>
<proteinExistence type="predicted"/>
<evidence type="ECO:0000256" key="1">
    <source>
        <dbReference type="SAM" id="Coils"/>
    </source>
</evidence>
<keyword evidence="1" id="KW-0175">Coiled coil</keyword>
<gene>
    <name evidence="4" type="ORF">JFN88_06035</name>
</gene>
<dbReference type="EMBL" id="JAELUP010000014">
    <property type="protein sequence ID" value="MBJ6360876.1"/>
    <property type="molecule type" value="Genomic_DNA"/>
</dbReference>
<keyword evidence="3" id="KW-1133">Transmembrane helix</keyword>
<dbReference type="AlphaFoldDB" id="A0A934J4X5"/>
<evidence type="ECO:0000256" key="2">
    <source>
        <dbReference type="SAM" id="MobiDB-lite"/>
    </source>
</evidence>
<evidence type="ECO:0000256" key="3">
    <source>
        <dbReference type="SAM" id="Phobius"/>
    </source>
</evidence>
<name>A0A934J4X5_9BACL</name>
<reference evidence="4" key="1">
    <citation type="submission" date="2020-12" db="EMBL/GenBank/DDBJ databases">
        <authorList>
            <person name="Huq M.A."/>
        </authorList>
    </citation>
    <scope>NUCLEOTIDE SEQUENCE</scope>
    <source>
        <strain evidence="4">MAHUQ-46</strain>
    </source>
</reference>
<keyword evidence="5" id="KW-1185">Reference proteome</keyword>
<evidence type="ECO:0000313" key="4">
    <source>
        <dbReference type="EMBL" id="MBJ6360876.1"/>
    </source>
</evidence>